<dbReference type="Pfam" id="PF02518">
    <property type="entry name" value="HATPase_c"/>
    <property type="match status" value="1"/>
</dbReference>
<dbReference type="GO" id="GO:0000155">
    <property type="term" value="F:phosphorelay sensor kinase activity"/>
    <property type="evidence" value="ECO:0007669"/>
    <property type="project" value="InterPro"/>
</dbReference>
<evidence type="ECO:0000256" key="3">
    <source>
        <dbReference type="ARBA" id="ARBA00022553"/>
    </source>
</evidence>
<dbReference type="SMART" id="SM00448">
    <property type="entry name" value="REC"/>
    <property type="match status" value="1"/>
</dbReference>
<feature type="region of interest" description="Disordered" evidence="7">
    <location>
        <begin position="496"/>
        <end position="537"/>
    </location>
</feature>
<dbReference type="InterPro" id="IPR004358">
    <property type="entry name" value="Sig_transdc_His_kin-like_C"/>
</dbReference>
<evidence type="ECO:0000313" key="11">
    <source>
        <dbReference type="Proteomes" id="UP000034164"/>
    </source>
</evidence>
<dbReference type="InterPro" id="IPR005467">
    <property type="entry name" value="His_kinase_dom"/>
</dbReference>
<evidence type="ECO:0000259" key="9">
    <source>
        <dbReference type="PROSITE" id="PS50110"/>
    </source>
</evidence>
<dbReference type="FunFam" id="3.30.450.40:FF:000083">
    <property type="entry name" value="Sensor histidine kinase/response regulator, putative (AFU_orthologue AFUA_4G00660)"/>
    <property type="match status" value="1"/>
</dbReference>
<feature type="modified residue" description="4-aspartylphosphate" evidence="6">
    <location>
        <position position="1224"/>
    </location>
</feature>
<dbReference type="SUPFAM" id="SSF47384">
    <property type="entry name" value="Homodimeric domain of signal transducing histidine kinase"/>
    <property type="match status" value="1"/>
</dbReference>
<dbReference type="PROSITE" id="PS50110">
    <property type="entry name" value="RESPONSE_REGULATORY"/>
    <property type="match status" value="1"/>
</dbReference>
<dbReference type="CDD" id="cd17546">
    <property type="entry name" value="REC_hyHK_CKI1_RcsC-like"/>
    <property type="match status" value="1"/>
</dbReference>
<dbReference type="CDD" id="cd00082">
    <property type="entry name" value="HisKA"/>
    <property type="match status" value="1"/>
</dbReference>
<dbReference type="InterPro" id="IPR036890">
    <property type="entry name" value="HATPase_C_sf"/>
</dbReference>
<feature type="compositionally biased region" description="Polar residues" evidence="7">
    <location>
        <begin position="683"/>
        <end position="709"/>
    </location>
</feature>
<dbReference type="SMART" id="SM00388">
    <property type="entry name" value="HisKA"/>
    <property type="match status" value="1"/>
</dbReference>
<evidence type="ECO:0000256" key="6">
    <source>
        <dbReference type="PROSITE-ProRule" id="PRU00169"/>
    </source>
</evidence>
<feature type="compositionally biased region" description="Basic and acidic residues" evidence="7">
    <location>
        <begin position="507"/>
        <end position="516"/>
    </location>
</feature>
<dbReference type="PRINTS" id="PR00344">
    <property type="entry name" value="BCTRLSENSOR"/>
</dbReference>
<gene>
    <name evidence="10" type="ORF">EMCG_00313</name>
</gene>
<feature type="region of interest" description="Disordered" evidence="7">
    <location>
        <begin position="683"/>
        <end position="718"/>
    </location>
</feature>
<evidence type="ECO:0000256" key="4">
    <source>
        <dbReference type="ARBA" id="ARBA00022679"/>
    </source>
</evidence>
<dbReference type="PROSITE" id="PS50109">
    <property type="entry name" value="HIS_KIN"/>
    <property type="match status" value="1"/>
</dbReference>
<keyword evidence="5" id="KW-0418">Kinase</keyword>
<dbReference type="Proteomes" id="UP000034164">
    <property type="component" value="Unassembled WGS sequence"/>
</dbReference>
<dbReference type="VEuPathDB" id="FungiDB:EMCG_00313"/>
<dbReference type="EMBL" id="LCZI01001003">
    <property type="protein sequence ID" value="KKZ63103.1"/>
    <property type="molecule type" value="Genomic_DNA"/>
</dbReference>
<keyword evidence="4" id="KW-0808">Transferase</keyword>
<dbReference type="SMART" id="SM00387">
    <property type="entry name" value="HATPase_c"/>
    <property type="match status" value="1"/>
</dbReference>
<dbReference type="SUPFAM" id="SSF52172">
    <property type="entry name" value="CheY-like"/>
    <property type="match status" value="1"/>
</dbReference>
<dbReference type="Gene3D" id="3.40.50.2300">
    <property type="match status" value="1"/>
</dbReference>
<sequence>MVSPSAEPPVFRLAQEREFYKYYNSRPTGPDLSSKSRICPPTIDGGPPRSSRDTALTAFAQLGALRLNARRATISLFDRCYQHILAEATRTLSLQDDTLYEPGDQLWLGCAVLPKENLICKYVALLPQKYPVEDDSVVEGGTAFVVPDLSKDDRFKDREFVKGYPSARFYAGVPIQSPKGITIGSYCILDDSPRESIDSASLQFMKDTATTIMNHLDLARLKDKHRRGERMIAGLGSFLERRTTLRGSWRDATLQDPATEQSELPEGGLNTQQQDLQNISDTLHGGRDGYRDTMNDLECEPSGRHAALNPTEGLQKVQAATLQVKMSATPYGFKSNDKSTQSLLTAKAASAKHLSSDSLPTRMQRTFSRAANIIRESLEVEGVIFFDANIRSYGGLTQGTNQTDYFGFDSSASEPPVSSSEDNDPFPESGQPAVPMKTTASVDEMYPCETFGFSMTETSSINNDRIIEGKLSLSESFLKRLLCRYPQGKIFNFDENGAISSGDSSDDSSKPMEKAHSATPAARLAHQRTGRKKSRKPILKRDAETLIQIFPRARSIAFYPLWDSHRLRWFSGSFAWTNTPTRVFSAEDELTYLYAFGNSTMAEITRLDIEMADRAKVNLISSISHELRSPLHGINGTLELLSESSMKKIQHEMVRTIGCCSRTLLDIIDHLLDFTEAKTMTGSQAPWVSGRPNNPKSAIGYSDSNQNKSMRAMQSERTSAKSNTQLDVVLEEVVEAVYAGNSFCNLSNSMSRKSANAQRTANGYDFPRQSKKITCPINAPITIIVDIDRTCWSFDTQAGAWRRILMNLFGNALKYTNAGFISVKLSSSPVRNTLKKQALTRGGISSGTNLTDIKSRVTLTITDTGKGISGEYLRNDLFTPFSQEDPFVPGNGLGLSIVQQAISSLGGEIEVKSVQAMGTVISAMVELSLPSKCSEQTDDELGSMTMVQEFTRGRAVGFIGFDTDPELQDEGRFLLRKALERICKEWFNMETHPVHDSQNLPICHFYITTHAGEKVLQRASCAAKDPSPVIVICDSFDTVQIMTDSTQRHGPLGITEFICQPCGPRKLAKAFETCIERLTQFTEGNVGGNEREAHPLKPATSPMPSLSTEKAENLIIPLTLSKPKNLCVSQQGSPTLGPDYTLTEIPSPNQVTVRQTMEEPLLEVKKIDIDAPAALLVDDNDINLKLLAAYAKRRKYPYTTATNGLEAYEAFKAAPRKFRVILMDISMPVMDGLTSTQEIRRLERKLRNEIAPQQEGRPALIIALTGLVSADVQQKALSSGVDIFLTKPVTFNQLNIILEKAMIP</sequence>
<dbReference type="Gene3D" id="3.30.450.40">
    <property type="match status" value="1"/>
</dbReference>
<proteinExistence type="predicted"/>
<dbReference type="InterPro" id="IPR003018">
    <property type="entry name" value="GAF"/>
</dbReference>
<dbReference type="InterPro" id="IPR001789">
    <property type="entry name" value="Sig_transdc_resp-reg_receiver"/>
</dbReference>
<evidence type="ECO:0000256" key="1">
    <source>
        <dbReference type="ARBA" id="ARBA00000085"/>
    </source>
</evidence>
<evidence type="ECO:0000256" key="2">
    <source>
        <dbReference type="ARBA" id="ARBA00012438"/>
    </source>
</evidence>
<comment type="catalytic activity">
    <reaction evidence="1">
        <text>ATP + protein L-histidine = ADP + protein N-phospho-L-histidine.</text>
        <dbReference type="EC" id="2.7.13.3"/>
    </reaction>
</comment>
<feature type="compositionally biased region" description="Low complexity" evidence="7">
    <location>
        <begin position="410"/>
        <end position="420"/>
    </location>
</feature>
<feature type="region of interest" description="Disordered" evidence="7">
    <location>
        <begin position="404"/>
        <end position="435"/>
    </location>
</feature>
<keyword evidence="3 6" id="KW-0597">Phosphoprotein</keyword>
<dbReference type="PANTHER" id="PTHR43047">
    <property type="entry name" value="TWO-COMPONENT HISTIDINE PROTEIN KINASE"/>
    <property type="match status" value="1"/>
</dbReference>
<evidence type="ECO:0000256" key="7">
    <source>
        <dbReference type="SAM" id="MobiDB-lite"/>
    </source>
</evidence>
<reference evidence="11" key="1">
    <citation type="journal article" date="2015" name="PLoS Genet.">
        <title>The dynamic genome and transcriptome of the human fungal pathogen Blastomyces and close relative Emmonsia.</title>
        <authorList>
            <person name="Munoz J.F."/>
            <person name="Gauthier G.M."/>
            <person name="Desjardins C.A."/>
            <person name="Gallo J.E."/>
            <person name="Holder J."/>
            <person name="Sullivan T.D."/>
            <person name="Marty A.J."/>
            <person name="Carmen J.C."/>
            <person name="Chen Z."/>
            <person name="Ding L."/>
            <person name="Gujja S."/>
            <person name="Magrini V."/>
            <person name="Misas E."/>
            <person name="Mitreva M."/>
            <person name="Priest M."/>
            <person name="Saif S."/>
            <person name="Whiston E.A."/>
            <person name="Young S."/>
            <person name="Zeng Q."/>
            <person name="Goldman W.E."/>
            <person name="Mardis E.R."/>
            <person name="Taylor J.W."/>
            <person name="McEwen J.G."/>
            <person name="Clay O.K."/>
            <person name="Klein B.S."/>
            <person name="Cuomo C.A."/>
        </authorList>
    </citation>
    <scope>NUCLEOTIDE SEQUENCE [LARGE SCALE GENOMIC DNA]</scope>
    <source>
        <strain evidence="11">UAMH 3008</strain>
    </source>
</reference>
<dbReference type="EC" id="2.7.13.3" evidence="2"/>
<dbReference type="Gene3D" id="1.10.287.130">
    <property type="match status" value="1"/>
</dbReference>
<dbReference type="OrthoDB" id="303614at2759"/>
<dbReference type="SMART" id="SM00065">
    <property type="entry name" value="GAF"/>
    <property type="match status" value="1"/>
</dbReference>
<dbReference type="PANTHER" id="PTHR43047:SF72">
    <property type="entry name" value="OSMOSENSING HISTIDINE PROTEIN KINASE SLN1"/>
    <property type="match status" value="1"/>
</dbReference>
<dbReference type="Pfam" id="PF00512">
    <property type="entry name" value="HisKA"/>
    <property type="match status" value="1"/>
</dbReference>
<comment type="caution">
    <text evidence="10">The sequence shown here is derived from an EMBL/GenBank/DDBJ whole genome shotgun (WGS) entry which is preliminary data.</text>
</comment>
<dbReference type="InterPro" id="IPR003661">
    <property type="entry name" value="HisK_dim/P_dom"/>
</dbReference>
<dbReference type="FunFam" id="1.10.287.130:FF:000023">
    <property type="entry name" value="Sensor histidine kinase/response regulator, putative"/>
    <property type="match status" value="1"/>
</dbReference>
<dbReference type="SUPFAM" id="SSF55874">
    <property type="entry name" value="ATPase domain of HSP90 chaperone/DNA topoisomerase II/histidine kinase"/>
    <property type="match status" value="1"/>
</dbReference>
<dbReference type="GO" id="GO:0009927">
    <property type="term" value="F:histidine phosphotransfer kinase activity"/>
    <property type="evidence" value="ECO:0007669"/>
    <property type="project" value="TreeGrafter"/>
</dbReference>
<dbReference type="Pfam" id="PF00072">
    <property type="entry name" value="Response_reg"/>
    <property type="match status" value="1"/>
</dbReference>
<accession>A0A0G2HYB4</accession>
<feature type="domain" description="Response regulatory" evidence="9">
    <location>
        <begin position="1173"/>
        <end position="1302"/>
    </location>
</feature>
<dbReference type="InterPro" id="IPR011006">
    <property type="entry name" value="CheY-like_superfamily"/>
</dbReference>
<feature type="compositionally biased region" description="Basic residues" evidence="7">
    <location>
        <begin position="525"/>
        <end position="537"/>
    </location>
</feature>
<feature type="domain" description="Histidine kinase" evidence="8">
    <location>
        <begin position="622"/>
        <end position="929"/>
    </location>
</feature>
<dbReference type="GO" id="GO:0005886">
    <property type="term" value="C:plasma membrane"/>
    <property type="evidence" value="ECO:0007669"/>
    <property type="project" value="TreeGrafter"/>
</dbReference>
<dbReference type="InterPro" id="IPR036097">
    <property type="entry name" value="HisK_dim/P_sf"/>
</dbReference>
<organism evidence="10 11">
    <name type="scientific">[Emmonsia] crescens</name>
    <dbReference type="NCBI Taxonomy" id="73230"/>
    <lineage>
        <taxon>Eukaryota</taxon>
        <taxon>Fungi</taxon>
        <taxon>Dikarya</taxon>
        <taxon>Ascomycota</taxon>
        <taxon>Pezizomycotina</taxon>
        <taxon>Eurotiomycetes</taxon>
        <taxon>Eurotiomycetidae</taxon>
        <taxon>Onygenales</taxon>
        <taxon>Ajellomycetaceae</taxon>
        <taxon>Emergomyces</taxon>
    </lineage>
</organism>
<dbReference type="Gene3D" id="3.30.565.10">
    <property type="entry name" value="Histidine kinase-like ATPase, C-terminal domain"/>
    <property type="match status" value="1"/>
</dbReference>
<dbReference type="InterPro" id="IPR029016">
    <property type="entry name" value="GAF-like_dom_sf"/>
</dbReference>
<name>A0A0G2HYB4_9EURO</name>
<feature type="region of interest" description="Disordered" evidence="7">
    <location>
        <begin position="1085"/>
        <end position="1106"/>
    </location>
</feature>
<dbReference type="SUPFAM" id="SSF55781">
    <property type="entry name" value="GAF domain-like"/>
    <property type="match status" value="1"/>
</dbReference>
<evidence type="ECO:0000259" key="8">
    <source>
        <dbReference type="PROSITE" id="PS50109"/>
    </source>
</evidence>
<evidence type="ECO:0000256" key="5">
    <source>
        <dbReference type="ARBA" id="ARBA00022777"/>
    </source>
</evidence>
<dbReference type="InterPro" id="IPR003594">
    <property type="entry name" value="HATPase_dom"/>
</dbReference>
<evidence type="ECO:0000313" key="10">
    <source>
        <dbReference type="EMBL" id="KKZ63103.1"/>
    </source>
</evidence>
<protein>
    <recommendedName>
        <fullName evidence="2">histidine kinase</fullName>
        <ecNumber evidence="2">2.7.13.3</ecNumber>
    </recommendedName>
</protein>